<keyword evidence="6" id="KW-1185">Reference proteome</keyword>
<dbReference type="Gene3D" id="2.40.260.10">
    <property type="entry name" value="Sortase"/>
    <property type="match status" value="1"/>
</dbReference>
<feature type="region of interest" description="Disordered" evidence="2">
    <location>
        <begin position="39"/>
        <end position="69"/>
    </location>
</feature>
<sequence length="228" mass="22797">MTATPAGGRHGRPWRAAGAAVVVVLALVGAGLVGASLKSVPAPRPPQPVAAPASTGPAAADVPSPGADPDVAAATGLARSAPTTITIPRIGVDASIMSLGTNPDGTVQVPPLERAQLAGWYEPGPSPGEIGNAVIVGHVDSAEMGPAVFFSLGALQPGDTVTVTREDGQQATFTVESVKAYPKTEFPTEQVYGPGDRPGLRVVTCGGVFDEAAGSYPDNVVVFASMPA</sequence>
<feature type="compositionally biased region" description="Low complexity" evidence="2">
    <location>
        <begin position="50"/>
        <end position="60"/>
    </location>
</feature>
<dbReference type="Proteomes" id="UP001334804">
    <property type="component" value="Chromosome"/>
</dbReference>
<evidence type="ECO:0000313" key="6">
    <source>
        <dbReference type="Proteomes" id="UP001334804"/>
    </source>
</evidence>
<dbReference type="InterPro" id="IPR023365">
    <property type="entry name" value="Sortase_dom-sf"/>
</dbReference>
<evidence type="ECO:0000313" key="3">
    <source>
        <dbReference type="EMBL" id="SCL65538.1"/>
    </source>
</evidence>
<dbReference type="InterPro" id="IPR042001">
    <property type="entry name" value="Sortase_F"/>
</dbReference>
<dbReference type="EMBL" id="CP109071">
    <property type="protein sequence ID" value="WSA30298.1"/>
    <property type="molecule type" value="Genomic_DNA"/>
</dbReference>
<evidence type="ECO:0000256" key="2">
    <source>
        <dbReference type="SAM" id="MobiDB-lite"/>
    </source>
</evidence>
<reference evidence="3 5" key="1">
    <citation type="submission" date="2016-06" db="EMBL/GenBank/DDBJ databases">
        <authorList>
            <person name="Kjaerup R.B."/>
            <person name="Dalgaard T.S."/>
            <person name="Juul-Madsen H.R."/>
        </authorList>
    </citation>
    <scope>NUCLEOTIDE SEQUENCE [LARGE SCALE GENOMIC DNA]</scope>
    <source>
        <strain evidence="3 5">DSM 43363</strain>
    </source>
</reference>
<dbReference type="RefSeq" id="WP_091628574.1">
    <property type="nucleotide sequence ID" value="NZ_CP109071.1"/>
</dbReference>
<dbReference type="GO" id="GO:0016787">
    <property type="term" value="F:hydrolase activity"/>
    <property type="evidence" value="ECO:0007669"/>
    <property type="project" value="UniProtKB-KW"/>
</dbReference>
<dbReference type="AlphaFoldDB" id="A0A1C6VGS9"/>
<dbReference type="CDD" id="cd05829">
    <property type="entry name" value="Sortase_F"/>
    <property type="match status" value="1"/>
</dbReference>
<dbReference type="InterPro" id="IPR005754">
    <property type="entry name" value="Sortase"/>
</dbReference>
<dbReference type="Proteomes" id="UP000199343">
    <property type="component" value="Unassembled WGS sequence"/>
</dbReference>
<dbReference type="EMBL" id="FMIC01000002">
    <property type="protein sequence ID" value="SCL65538.1"/>
    <property type="molecule type" value="Genomic_DNA"/>
</dbReference>
<dbReference type="NCBIfam" id="NF033748">
    <property type="entry name" value="class_F_sortase"/>
    <property type="match status" value="1"/>
</dbReference>
<dbReference type="SUPFAM" id="SSF63817">
    <property type="entry name" value="Sortase"/>
    <property type="match status" value="1"/>
</dbReference>
<dbReference type="Pfam" id="PF04203">
    <property type="entry name" value="Sortase"/>
    <property type="match status" value="1"/>
</dbReference>
<name>A0A1C6VGS9_9ACTN</name>
<evidence type="ECO:0000313" key="4">
    <source>
        <dbReference type="EMBL" id="WSA30298.1"/>
    </source>
</evidence>
<keyword evidence="1" id="KW-0378">Hydrolase</keyword>
<evidence type="ECO:0000256" key="1">
    <source>
        <dbReference type="ARBA" id="ARBA00022801"/>
    </source>
</evidence>
<protein>
    <submittedName>
        <fullName evidence="4">Class F sortase</fullName>
    </submittedName>
    <submittedName>
        <fullName evidence="3">Sortase family protein</fullName>
    </submittedName>
</protein>
<proteinExistence type="predicted"/>
<dbReference type="OrthoDB" id="525039at2"/>
<evidence type="ECO:0000313" key="5">
    <source>
        <dbReference type="Proteomes" id="UP000199343"/>
    </source>
</evidence>
<reference evidence="4 6" key="2">
    <citation type="submission" date="2022-10" db="EMBL/GenBank/DDBJ databases">
        <title>The complete genomes of actinobacterial strains from the NBC collection.</title>
        <authorList>
            <person name="Joergensen T.S."/>
            <person name="Alvarez Arevalo M."/>
            <person name="Sterndorff E.B."/>
            <person name="Faurdal D."/>
            <person name="Vuksanovic O."/>
            <person name="Mourched A.-S."/>
            <person name="Charusanti P."/>
            <person name="Shaw S."/>
            <person name="Blin K."/>
            <person name="Weber T."/>
        </authorList>
    </citation>
    <scope>NUCLEOTIDE SEQUENCE [LARGE SCALE GENOMIC DNA]</scope>
    <source>
        <strain evidence="4 6">NBC 01809</strain>
    </source>
</reference>
<organism evidence="3 5">
    <name type="scientific">Micromonospora peucetia</name>
    <dbReference type="NCBI Taxonomy" id="47871"/>
    <lineage>
        <taxon>Bacteria</taxon>
        <taxon>Bacillati</taxon>
        <taxon>Actinomycetota</taxon>
        <taxon>Actinomycetes</taxon>
        <taxon>Micromonosporales</taxon>
        <taxon>Micromonosporaceae</taxon>
        <taxon>Micromonospora</taxon>
    </lineage>
</organism>
<accession>A0A1C6VGS9</accession>
<gene>
    <name evidence="3" type="ORF">GA0070608_3131</name>
    <name evidence="4" type="ORF">OIE14_19035</name>
</gene>